<evidence type="ECO:0000256" key="5">
    <source>
        <dbReference type="ARBA" id="ARBA00023136"/>
    </source>
</evidence>
<keyword evidence="4 7" id="KW-1133">Transmembrane helix</keyword>
<evidence type="ECO:0000256" key="4">
    <source>
        <dbReference type="ARBA" id="ARBA00022989"/>
    </source>
</evidence>
<evidence type="ECO:0000256" key="6">
    <source>
        <dbReference type="SAM" id="MobiDB-lite"/>
    </source>
</evidence>
<dbReference type="PANTHER" id="PTHR39087:SF2">
    <property type="entry name" value="UPF0104 MEMBRANE PROTEIN MJ1595"/>
    <property type="match status" value="1"/>
</dbReference>
<reference evidence="8 9" key="1">
    <citation type="submission" date="2020-03" db="EMBL/GenBank/DDBJ databases">
        <title>Genomic Encyclopedia of Type Strains, Phase IV (KMG-IV): sequencing the most valuable type-strain genomes for metagenomic binning, comparative biology and taxonomic classification.</title>
        <authorList>
            <person name="Goeker M."/>
        </authorList>
    </citation>
    <scope>NUCLEOTIDE SEQUENCE [LARGE SCALE GENOMIC DNA]</scope>
    <source>
        <strain evidence="8 9">DSM 24233</strain>
    </source>
</reference>
<dbReference type="Pfam" id="PF03706">
    <property type="entry name" value="LPG_synthase_TM"/>
    <property type="match status" value="1"/>
</dbReference>
<comment type="subcellular location">
    <subcellularLocation>
        <location evidence="1">Cell membrane</location>
        <topology evidence="1">Multi-pass membrane protein</topology>
    </subcellularLocation>
</comment>
<name>A0A846QKH9_9BACT</name>
<keyword evidence="5 7" id="KW-0472">Membrane</keyword>
<protein>
    <recommendedName>
        <fullName evidence="10">Lysylphosphatidylglycerol synthase TM region</fullName>
    </recommendedName>
</protein>
<gene>
    <name evidence="8" type="ORF">GGQ74_000602</name>
</gene>
<dbReference type="Proteomes" id="UP000580856">
    <property type="component" value="Unassembled WGS sequence"/>
</dbReference>
<dbReference type="PANTHER" id="PTHR39087">
    <property type="entry name" value="UPF0104 MEMBRANE PROTEIN MJ1595"/>
    <property type="match status" value="1"/>
</dbReference>
<dbReference type="AlphaFoldDB" id="A0A846QKH9"/>
<proteinExistence type="predicted"/>
<dbReference type="EMBL" id="JAATJA010000001">
    <property type="protein sequence ID" value="NJB66962.1"/>
    <property type="molecule type" value="Genomic_DNA"/>
</dbReference>
<dbReference type="RefSeq" id="WP_167940056.1">
    <property type="nucleotide sequence ID" value="NZ_JAATJA010000001.1"/>
</dbReference>
<feature type="transmembrane region" description="Helical" evidence="7">
    <location>
        <begin position="221"/>
        <end position="247"/>
    </location>
</feature>
<keyword evidence="3 7" id="KW-0812">Transmembrane</keyword>
<accession>A0A846QKH9</accession>
<feature type="transmembrane region" description="Helical" evidence="7">
    <location>
        <begin position="276"/>
        <end position="300"/>
    </location>
</feature>
<keyword evidence="9" id="KW-1185">Reference proteome</keyword>
<feature type="transmembrane region" description="Helical" evidence="7">
    <location>
        <begin position="154"/>
        <end position="175"/>
    </location>
</feature>
<evidence type="ECO:0000256" key="3">
    <source>
        <dbReference type="ARBA" id="ARBA00022692"/>
    </source>
</evidence>
<dbReference type="InterPro" id="IPR022791">
    <property type="entry name" value="L-PG_synthase/AglD"/>
</dbReference>
<keyword evidence="2" id="KW-1003">Cell membrane</keyword>
<evidence type="ECO:0008006" key="10">
    <source>
        <dbReference type="Google" id="ProtNLM"/>
    </source>
</evidence>
<dbReference type="GO" id="GO:0005886">
    <property type="term" value="C:plasma membrane"/>
    <property type="evidence" value="ECO:0007669"/>
    <property type="project" value="UniProtKB-SubCell"/>
</dbReference>
<evidence type="ECO:0000256" key="1">
    <source>
        <dbReference type="ARBA" id="ARBA00004651"/>
    </source>
</evidence>
<sequence>MKRWLGRALRLGLTAGCIAYVVRGTDFAALGEAMLRMAPAAVAAALCAACVDYMGMGARLMLVSGRRVGWLDAINASVLCNGLNVVLPARMGEVAKVVHLRRRCGIPAGAGMGMVFWERFADLNMLLFVALAAAGASGQTLALAPVAIAAGGVWGALIVMRLFPAMQAVLLRLLIFERLRLFAAEVLGQLRERMTPGFLAVLALASLWPWTMHWVQHWLLLVWGAGLDLTPVQVLAIFVMSAGGLAVPSSPGNIGVYEAVMVAGLGLYGVPREEALAIALVCHMTFQGPLALYALGLMAFSGMEARELRDSAGAGPQTPNLPHALADRGKN</sequence>
<organism evidence="8 9">
    <name type="scientific">Desulfobaculum xiamenense</name>
    <dbReference type="NCBI Taxonomy" id="995050"/>
    <lineage>
        <taxon>Bacteria</taxon>
        <taxon>Pseudomonadati</taxon>
        <taxon>Thermodesulfobacteriota</taxon>
        <taxon>Desulfovibrionia</taxon>
        <taxon>Desulfovibrionales</taxon>
        <taxon>Desulfovibrionaceae</taxon>
        <taxon>Desulfobaculum</taxon>
    </lineage>
</organism>
<feature type="region of interest" description="Disordered" evidence="6">
    <location>
        <begin position="310"/>
        <end position="331"/>
    </location>
</feature>
<feature type="transmembrane region" description="Helical" evidence="7">
    <location>
        <begin position="126"/>
        <end position="148"/>
    </location>
</feature>
<evidence type="ECO:0000313" key="8">
    <source>
        <dbReference type="EMBL" id="NJB66962.1"/>
    </source>
</evidence>
<feature type="transmembrane region" description="Helical" evidence="7">
    <location>
        <begin position="40"/>
        <end position="62"/>
    </location>
</feature>
<evidence type="ECO:0000256" key="7">
    <source>
        <dbReference type="SAM" id="Phobius"/>
    </source>
</evidence>
<feature type="transmembrane region" description="Helical" evidence="7">
    <location>
        <begin position="254"/>
        <end position="270"/>
    </location>
</feature>
<evidence type="ECO:0000256" key="2">
    <source>
        <dbReference type="ARBA" id="ARBA00022475"/>
    </source>
</evidence>
<comment type="caution">
    <text evidence="8">The sequence shown here is derived from an EMBL/GenBank/DDBJ whole genome shotgun (WGS) entry which is preliminary data.</text>
</comment>
<feature type="transmembrane region" description="Helical" evidence="7">
    <location>
        <begin position="196"/>
        <end position="215"/>
    </location>
</feature>
<evidence type="ECO:0000313" key="9">
    <source>
        <dbReference type="Proteomes" id="UP000580856"/>
    </source>
</evidence>